<feature type="transmembrane region" description="Helical" evidence="1">
    <location>
        <begin position="21"/>
        <end position="46"/>
    </location>
</feature>
<organism evidence="2 3">
    <name type="scientific">Qingrenia yutianensis</name>
    <dbReference type="NCBI Taxonomy" id="2763676"/>
    <lineage>
        <taxon>Bacteria</taxon>
        <taxon>Bacillati</taxon>
        <taxon>Bacillota</taxon>
        <taxon>Clostridia</taxon>
        <taxon>Eubacteriales</taxon>
        <taxon>Oscillospiraceae</taxon>
        <taxon>Qingrenia</taxon>
    </lineage>
</organism>
<dbReference type="EMBL" id="JACRTE010000091">
    <property type="protein sequence ID" value="MBC8597607.1"/>
    <property type="molecule type" value="Genomic_DNA"/>
</dbReference>
<keyword evidence="1" id="KW-0472">Membrane</keyword>
<reference evidence="2" key="1">
    <citation type="submission" date="2020-08" db="EMBL/GenBank/DDBJ databases">
        <title>Genome public.</title>
        <authorList>
            <person name="Liu C."/>
            <person name="Sun Q."/>
        </authorList>
    </citation>
    <scope>NUCLEOTIDE SEQUENCE</scope>
    <source>
        <strain evidence="2">NSJ-50</strain>
    </source>
</reference>
<keyword evidence="1" id="KW-0812">Transmembrane</keyword>
<proteinExistence type="predicted"/>
<keyword evidence="3" id="KW-1185">Reference proteome</keyword>
<evidence type="ECO:0000256" key="1">
    <source>
        <dbReference type="SAM" id="Phobius"/>
    </source>
</evidence>
<sequence length="48" mass="5051">MAVSPAVIKAAITLATDKRTWILIGSIICGTVLMIVGIVAAFLNIFSF</sequence>
<evidence type="ECO:0000313" key="3">
    <source>
        <dbReference type="Proteomes" id="UP000647416"/>
    </source>
</evidence>
<evidence type="ECO:0000313" key="2">
    <source>
        <dbReference type="EMBL" id="MBC8597607.1"/>
    </source>
</evidence>
<gene>
    <name evidence="2" type="ORF">H8706_12185</name>
</gene>
<dbReference type="Proteomes" id="UP000647416">
    <property type="component" value="Unassembled WGS sequence"/>
</dbReference>
<dbReference type="AlphaFoldDB" id="A0A926FF59"/>
<feature type="non-terminal residue" evidence="2">
    <location>
        <position position="48"/>
    </location>
</feature>
<protein>
    <submittedName>
        <fullName evidence="2">Uncharacterized protein</fullName>
    </submittedName>
</protein>
<comment type="caution">
    <text evidence="2">The sequence shown here is derived from an EMBL/GenBank/DDBJ whole genome shotgun (WGS) entry which is preliminary data.</text>
</comment>
<name>A0A926FF59_9FIRM</name>
<accession>A0A926FF59</accession>
<keyword evidence="1" id="KW-1133">Transmembrane helix</keyword>